<sequence>MMDLEFVVSDAREGKKEELRLWLRLLSTTKLISQEIRRRLRREFGATLPQFDLMAQLYREEDGLRLGELSSRTMVTNGNITGLVERLEADGMVLRTRPEDDRRVTVARLTAKGRAIFEVMAVAHENWLREMMADVDPIIVSGLLVHMGKVKESARRHLSEDEAASARN</sequence>
<keyword evidence="2" id="KW-0238">DNA-binding</keyword>
<evidence type="ECO:0000313" key="2">
    <source>
        <dbReference type="EMBL" id="MDQ0393383.1"/>
    </source>
</evidence>
<organism evidence="2 3">
    <name type="scientific">Labrys monachus</name>
    <dbReference type="NCBI Taxonomy" id="217067"/>
    <lineage>
        <taxon>Bacteria</taxon>
        <taxon>Pseudomonadati</taxon>
        <taxon>Pseudomonadota</taxon>
        <taxon>Alphaproteobacteria</taxon>
        <taxon>Hyphomicrobiales</taxon>
        <taxon>Xanthobacteraceae</taxon>
        <taxon>Labrys</taxon>
    </lineage>
</organism>
<dbReference type="Proteomes" id="UP001237448">
    <property type="component" value="Unassembled WGS sequence"/>
</dbReference>
<dbReference type="EMBL" id="JAUSVK010000001">
    <property type="protein sequence ID" value="MDQ0393383.1"/>
    <property type="molecule type" value="Genomic_DNA"/>
</dbReference>
<comment type="caution">
    <text evidence="2">The sequence shown here is derived from an EMBL/GenBank/DDBJ whole genome shotgun (WGS) entry which is preliminary data.</text>
</comment>
<gene>
    <name evidence="2" type="ORF">J3R73_003175</name>
</gene>
<dbReference type="Pfam" id="PF01047">
    <property type="entry name" value="MarR"/>
    <property type="match status" value="1"/>
</dbReference>
<dbReference type="PANTHER" id="PTHR33164">
    <property type="entry name" value="TRANSCRIPTIONAL REGULATOR, MARR FAMILY"/>
    <property type="match status" value="1"/>
</dbReference>
<dbReference type="Gene3D" id="1.10.10.10">
    <property type="entry name" value="Winged helix-like DNA-binding domain superfamily/Winged helix DNA-binding domain"/>
    <property type="match status" value="1"/>
</dbReference>
<dbReference type="SUPFAM" id="SSF46785">
    <property type="entry name" value="Winged helix' DNA-binding domain"/>
    <property type="match status" value="1"/>
</dbReference>
<dbReference type="InterPro" id="IPR036388">
    <property type="entry name" value="WH-like_DNA-bd_sf"/>
</dbReference>
<dbReference type="InterPro" id="IPR000835">
    <property type="entry name" value="HTH_MarR-typ"/>
</dbReference>
<dbReference type="PRINTS" id="PR00598">
    <property type="entry name" value="HTHMARR"/>
</dbReference>
<name>A0ABU0FFJ7_9HYPH</name>
<dbReference type="GO" id="GO:0003677">
    <property type="term" value="F:DNA binding"/>
    <property type="evidence" value="ECO:0007669"/>
    <property type="project" value="UniProtKB-KW"/>
</dbReference>
<dbReference type="InterPro" id="IPR036390">
    <property type="entry name" value="WH_DNA-bd_sf"/>
</dbReference>
<evidence type="ECO:0000313" key="3">
    <source>
        <dbReference type="Proteomes" id="UP001237448"/>
    </source>
</evidence>
<dbReference type="PROSITE" id="PS50995">
    <property type="entry name" value="HTH_MARR_2"/>
    <property type="match status" value="1"/>
</dbReference>
<dbReference type="PANTHER" id="PTHR33164:SF43">
    <property type="entry name" value="HTH-TYPE TRANSCRIPTIONAL REPRESSOR YETL"/>
    <property type="match status" value="1"/>
</dbReference>
<feature type="domain" description="HTH marR-type" evidence="1">
    <location>
        <begin position="18"/>
        <end position="152"/>
    </location>
</feature>
<dbReference type="InterPro" id="IPR039422">
    <property type="entry name" value="MarR/SlyA-like"/>
</dbReference>
<dbReference type="SMART" id="SM00347">
    <property type="entry name" value="HTH_MARR"/>
    <property type="match status" value="1"/>
</dbReference>
<protein>
    <submittedName>
        <fullName evidence="2">DNA-binding MarR family transcriptional regulator</fullName>
    </submittedName>
</protein>
<accession>A0ABU0FFJ7</accession>
<keyword evidence="3" id="KW-1185">Reference proteome</keyword>
<proteinExistence type="predicted"/>
<evidence type="ECO:0000259" key="1">
    <source>
        <dbReference type="PROSITE" id="PS50995"/>
    </source>
</evidence>
<reference evidence="2 3" key="1">
    <citation type="submission" date="2023-07" db="EMBL/GenBank/DDBJ databases">
        <title>Genomic Encyclopedia of Type Strains, Phase IV (KMG-IV): sequencing the most valuable type-strain genomes for metagenomic binning, comparative biology and taxonomic classification.</title>
        <authorList>
            <person name="Goeker M."/>
        </authorList>
    </citation>
    <scope>NUCLEOTIDE SEQUENCE [LARGE SCALE GENOMIC DNA]</scope>
    <source>
        <strain evidence="2 3">DSM 5896</strain>
    </source>
</reference>